<reference evidence="1" key="1">
    <citation type="submission" date="2021-03" db="EMBL/GenBank/DDBJ databases">
        <title>Comparative genomics and phylogenomic investigation of the class Geoglossomycetes provide insights into ecological specialization and systematics.</title>
        <authorList>
            <person name="Melie T."/>
            <person name="Pirro S."/>
            <person name="Miller A.N."/>
            <person name="Quandt A."/>
        </authorList>
    </citation>
    <scope>NUCLEOTIDE SEQUENCE</scope>
    <source>
        <strain evidence="1">GBOQ0MN5Z8</strain>
    </source>
</reference>
<keyword evidence="2" id="KW-1185">Reference proteome</keyword>
<dbReference type="Proteomes" id="UP000698800">
    <property type="component" value="Unassembled WGS sequence"/>
</dbReference>
<protein>
    <submittedName>
        <fullName evidence="1">Uncharacterized protein</fullName>
    </submittedName>
</protein>
<dbReference type="OrthoDB" id="3642840at2759"/>
<proteinExistence type="predicted"/>
<dbReference type="EMBL" id="JAGHQL010000068">
    <property type="protein sequence ID" value="KAH0541812.1"/>
    <property type="molecule type" value="Genomic_DNA"/>
</dbReference>
<organism evidence="1 2">
    <name type="scientific">Glutinoglossum americanum</name>
    <dbReference type="NCBI Taxonomy" id="1670608"/>
    <lineage>
        <taxon>Eukaryota</taxon>
        <taxon>Fungi</taxon>
        <taxon>Dikarya</taxon>
        <taxon>Ascomycota</taxon>
        <taxon>Pezizomycotina</taxon>
        <taxon>Geoglossomycetes</taxon>
        <taxon>Geoglossales</taxon>
        <taxon>Geoglossaceae</taxon>
        <taxon>Glutinoglossum</taxon>
    </lineage>
</organism>
<comment type="caution">
    <text evidence="1">The sequence shown here is derived from an EMBL/GenBank/DDBJ whole genome shotgun (WGS) entry which is preliminary data.</text>
</comment>
<evidence type="ECO:0000313" key="1">
    <source>
        <dbReference type="EMBL" id="KAH0541812.1"/>
    </source>
</evidence>
<name>A0A9P8HXP7_9PEZI</name>
<gene>
    <name evidence="1" type="ORF">FGG08_003767</name>
</gene>
<sequence>MGGSQVRHMFHRSLEPKGKEDLLRQARGAMSDVSWHCLFARCRKSKEQHYKRHREIASIIQNIHEWDAGNEFMAPKRGRRKTNDFVAPSGGYKGSSAYQAPNIVSPKGKKERKLAKRAEKQRNRLSSLGVSSAAVDDVDRILHPPASEPLAGKTNAQNSERFKTNISYSAAVNPYYELPDSLRAITAEEKRSEEQIALPENVLSELGVEMTKGTSRERKVLISKLTEAIIHDLTVADNEGHEAEVRRSGYWRYVHRGTKKEMDRTAEEWVWGEGKKTVAAGEDILTGEEEERSDTGTWMTA</sequence>
<dbReference type="AlphaFoldDB" id="A0A9P8HXP7"/>
<accession>A0A9P8HXP7</accession>
<evidence type="ECO:0000313" key="2">
    <source>
        <dbReference type="Proteomes" id="UP000698800"/>
    </source>
</evidence>